<evidence type="ECO:0000256" key="1">
    <source>
        <dbReference type="SAM" id="MobiDB-lite"/>
    </source>
</evidence>
<dbReference type="Proteomes" id="UP000050761">
    <property type="component" value="Unassembled WGS sequence"/>
</dbReference>
<gene>
    <name evidence="2" type="ORF">HPBE_LOCUS11298</name>
</gene>
<reference evidence="2 3" key="1">
    <citation type="submission" date="2018-11" db="EMBL/GenBank/DDBJ databases">
        <authorList>
            <consortium name="Pathogen Informatics"/>
        </authorList>
    </citation>
    <scope>NUCLEOTIDE SEQUENCE [LARGE SCALE GENOMIC DNA]</scope>
</reference>
<proteinExistence type="predicted"/>
<evidence type="ECO:0000313" key="4">
    <source>
        <dbReference type="WBParaSite" id="HPBE_0001129701-mRNA-1"/>
    </source>
</evidence>
<sequence length="145" mass="14955">MVRTDSISTSSDTARVVPVSYVSICCAVCRFVRLALSRNAGLNPKFHGKLTAFPGKKDKTLSLLSKEYTSIEYPREASAAKPPQEASGGENRKPAGAAPPPAAPAAPAPAPAAAAPVPMTAPKPDGDDNYEDIQVGANPPPPPPP</sequence>
<feature type="compositionally biased region" description="Pro residues" evidence="1">
    <location>
        <begin position="97"/>
        <end position="110"/>
    </location>
</feature>
<dbReference type="EMBL" id="UZAH01027052">
    <property type="protein sequence ID" value="VDO88121.1"/>
    <property type="molecule type" value="Genomic_DNA"/>
</dbReference>
<accession>A0A3P7YKT3</accession>
<organism evidence="3 4">
    <name type="scientific">Heligmosomoides polygyrus</name>
    <name type="common">Parasitic roundworm</name>
    <dbReference type="NCBI Taxonomy" id="6339"/>
    <lineage>
        <taxon>Eukaryota</taxon>
        <taxon>Metazoa</taxon>
        <taxon>Ecdysozoa</taxon>
        <taxon>Nematoda</taxon>
        <taxon>Chromadorea</taxon>
        <taxon>Rhabditida</taxon>
        <taxon>Rhabditina</taxon>
        <taxon>Rhabditomorpha</taxon>
        <taxon>Strongyloidea</taxon>
        <taxon>Heligmosomidae</taxon>
        <taxon>Heligmosomoides</taxon>
    </lineage>
</organism>
<evidence type="ECO:0000313" key="2">
    <source>
        <dbReference type="EMBL" id="VDO88121.1"/>
    </source>
</evidence>
<keyword evidence="3" id="KW-1185">Reference proteome</keyword>
<dbReference type="AlphaFoldDB" id="A0A183FTC2"/>
<evidence type="ECO:0000313" key="3">
    <source>
        <dbReference type="Proteomes" id="UP000050761"/>
    </source>
</evidence>
<protein>
    <submittedName>
        <fullName evidence="4">WH2 domain-containing protein</fullName>
    </submittedName>
</protein>
<feature type="compositionally biased region" description="Low complexity" evidence="1">
    <location>
        <begin position="111"/>
        <end position="123"/>
    </location>
</feature>
<reference evidence="4" key="2">
    <citation type="submission" date="2019-09" db="UniProtKB">
        <authorList>
            <consortium name="WormBaseParasite"/>
        </authorList>
    </citation>
    <scope>IDENTIFICATION</scope>
</reference>
<feature type="region of interest" description="Disordered" evidence="1">
    <location>
        <begin position="72"/>
        <end position="145"/>
    </location>
</feature>
<dbReference type="WBParaSite" id="HPBE_0001129701-mRNA-1">
    <property type="protein sequence ID" value="HPBE_0001129701-mRNA-1"/>
    <property type="gene ID" value="HPBE_0001129701"/>
</dbReference>
<accession>A0A183FTC2</accession>
<name>A0A183FTC2_HELPZ</name>